<evidence type="ECO:0000313" key="2">
    <source>
        <dbReference type="Proteomes" id="UP000530234"/>
    </source>
</evidence>
<gene>
    <name evidence="1" type="ORF">FOE67_13135</name>
</gene>
<dbReference type="PANTHER" id="PTHR43434:SF1">
    <property type="entry name" value="PHOSPHOGLYCOLATE PHOSPHATASE"/>
    <property type="match status" value="1"/>
</dbReference>
<keyword evidence="2" id="KW-1185">Reference proteome</keyword>
<dbReference type="InterPro" id="IPR050155">
    <property type="entry name" value="HAD-like_hydrolase_sf"/>
</dbReference>
<dbReference type="SUPFAM" id="SSF56784">
    <property type="entry name" value="HAD-like"/>
    <property type="match status" value="1"/>
</dbReference>
<dbReference type="SFLD" id="SFLDS00003">
    <property type="entry name" value="Haloacid_Dehalogenase"/>
    <property type="match status" value="1"/>
</dbReference>
<comment type="caution">
    <text evidence="1">The sequence shown here is derived from an EMBL/GenBank/DDBJ whole genome shotgun (WGS) entry which is preliminary data.</text>
</comment>
<dbReference type="InterPro" id="IPR023214">
    <property type="entry name" value="HAD_sf"/>
</dbReference>
<dbReference type="InterPro" id="IPR036412">
    <property type="entry name" value="HAD-like_sf"/>
</dbReference>
<organism evidence="1 2">
    <name type="scientific">Streptomyces calidiresistens</name>
    <dbReference type="NCBI Taxonomy" id="1485586"/>
    <lineage>
        <taxon>Bacteria</taxon>
        <taxon>Bacillati</taxon>
        <taxon>Actinomycetota</taxon>
        <taxon>Actinomycetes</taxon>
        <taxon>Kitasatosporales</taxon>
        <taxon>Streptomycetaceae</taxon>
        <taxon>Streptomyces</taxon>
    </lineage>
</organism>
<dbReference type="GO" id="GO:0006281">
    <property type="term" value="P:DNA repair"/>
    <property type="evidence" value="ECO:0007669"/>
    <property type="project" value="TreeGrafter"/>
</dbReference>
<dbReference type="GO" id="GO:0008967">
    <property type="term" value="F:phosphoglycolate phosphatase activity"/>
    <property type="evidence" value="ECO:0007669"/>
    <property type="project" value="TreeGrafter"/>
</dbReference>
<dbReference type="Proteomes" id="UP000530234">
    <property type="component" value="Unassembled WGS sequence"/>
</dbReference>
<dbReference type="EMBL" id="VKHS01000280">
    <property type="protein sequence ID" value="MBB0230429.1"/>
    <property type="molecule type" value="Genomic_DNA"/>
</dbReference>
<dbReference type="SFLD" id="SFLDG01129">
    <property type="entry name" value="C1.5:_HAD__Beta-PGM__Phosphata"/>
    <property type="match status" value="1"/>
</dbReference>
<dbReference type="Gene3D" id="3.40.50.1000">
    <property type="entry name" value="HAD superfamily/HAD-like"/>
    <property type="match status" value="1"/>
</dbReference>
<dbReference type="GO" id="GO:0005829">
    <property type="term" value="C:cytosol"/>
    <property type="evidence" value="ECO:0007669"/>
    <property type="project" value="TreeGrafter"/>
</dbReference>
<reference evidence="2" key="1">
    <citation type="submission" date="2019-10" db="EMBL/GenBank/DDBJ databases">
        <title>Streptomyces sp. nov., a novel actinobacterium isolated from alkaline environment.</title>
        <authorList>
            <person name="Golinska P."/>
        </authorList>
    </citation>
    <scope>NUCLEOTIDE SEQUENCE [LARGE SCALE GENOMIC DNA]</scope>
    <source>
        <strain evidence="2">DSM 42108</strain>
    </source>
</reference>
<sequence length="269" mass="28590">MPRPRALLLDFAGVILESVERPGWRTRAAELLHRHLADAGHHQPVERLETSLGAGLAALHDWRNAAGRRREPVELTHREIWEDFIASDLPAPARARLAAGGARLLGEVTLLRREYRTRPGIPELLRAAAGAGVRVGVVSNAHAGLVHRALLRDHGLADGVGVEIYSDEVGIRKPHPGMLHLAAGALGVPIGECWFVGDTLDRDVVAGRRAGVGAVLVTRAERTDHPPYPVVERPDVVVDTPEGLLPLLAASVSGSGPASVPDGPTDPSG</sequence>
<protein>
    <submittedName>
        <fullName evidence="1">HAD-IA family hydrolase</fullName>
    </submittedName>
</protein>
<dbReference type="Pfam" id="PF00702">
    <property type="entry name" value="Hydrolase"/>
    <property type="match status" value="1"/>
</dbReference>
<evidence type="ECO:0000313" key="1">
    <source>
        <dbReference type="EMBL" id="MBB0230429.1"/>
    </source>
</evidence>
<proteinExistence type="predicted"/>
<accession>A0A7W3T3T3</accession>
<keyword evidence="1" id="KW-0378">Hydrolase</keyword>
<name>A0A7W3T3T3_9ACTN</name>
<dbReference type="AlphaFoldDB" id="A0A7W3T3T3"/>
<dbReference type="NCBIfam" id="TIGR01549">
    <property type="entry name" value="HAD-SF-IA-v1"/>
    <property type="match status" value="1"/>
</dbReference>
<dbReference type="PANTHER" id="PTHR43434">
    <property type="entry name" value="PHOSPHOGLYCOLATE PHOSPHATASE"/>
    <property type="match status" value="1"/>
</dbReference>
<dbReference type="InterPro" id="IPR006439">
    <property type="entry name" value="HAD-SF_hydro_IA"/>
</dbReference>